<dbReference type="Proteomes" id="UP000185511">
    <property type="component" value="Chromosome"/>
</dbReference>
<feature type="transmembrane region" description="Helical" evidence="1">
    <location>
        <begin position="239"/>
        <end position="258"/>
    </location>
</feature>
<keyword evidence="3" id="KW-1185">Reference proteome</keyword>
<keyword evidence="1" id="KW-0472">Membrane</keyword>
<keyword evidence="1" id="KW-0812">Transmembrane</keyword>
<proteinExistence type="predicted"/>
<name>A0AAC9LE86_9PSEU</name>
<accession>A0AAC9LE86</accession>
<gene>
    <name evidence="2" type="ORF">UA74_15270</name>
</gene>
<evidence type="ECO:0000313" key="3">
    <source>
        <dbReference type="Proteomes" id="UP000185511"/>
    </source>
</evidence>
<evidence type="ECO:0000313" key="2">
    <source>
        <dbReference type="EMBL" id="APU15107.1"/>
    </source>
</evidence>
<feature type="transmembrane region" description="Helical" evidence="1">
    <location>
        <begin position="112"/>
        <end position="143"/>
    </location>
</feature>
<evidence type="ECO:0000256" key="1">
    <source>
        <dbReference type="SAM" id="Phobius"/>
    </source>
</evidence>
<keyword evidence="1" id="KW-1133">Transmembrane helix</keyword>
<dbReference type="EMBL" id="CP016076">
    <property type="protein sequence ID" value="APU15107.1"/>
    <property type="molecule type" value="Genomic_DNA"/>
</dbReference>
<feature type="transmembrane region" description="Helical" evidence="1">
    <location>
        <begin position="12"/>
        <end position="32"/>
    </location>
</feature>
<feature type="transmembrane region" description="Helical" evidence="1">
    <location>
        <begin position="188"/>
        <end position="210"/>
    </location>
</feature>
<dbReference type="AlphaFoldDB" id="A0AAC9LE86"/>
<reference evidence="3" key="1">
    <citation type="submission" date="2016-06" db="EMBL/GenBank/DDBJ databases">
        <title>Complete genome sequence of Actinoalloteichus fjordicus DSM 46855 (=ADI127-17), type strain of the new species Actinoalloteichus fjordicus.</title>
        <authorList>
            <person name="Ruckert C."/>
            <person name="Nouioui I."/>
            <person name="Willmese J."/>
            <person name="van Wezel G."/>
            <person name="Klenk H.-P."/>
            <person name="Kalinowski J."/>
            <person name="Zotchev S.B."/>
        </authorList>
    </citation>
    <scope>NUCLEOTIDE SEQUENCE [LARGE SCALE GENOMIC DNA]</scope>
    <source>
        <strain evidence="3">ADI127-7</strain>
    </source>
</reference>
<organism evidence="2 3">
    <name type="scientific">Actinoalloteichus fjordicus</name>
    <dbReference type="NCBI Taxonomy" id="1612552"/>
    <lineage>
        <taxon>Bacteria</taxon>
        <taxon>Bacillati</taxon>
        <taxon>Actinomycetota</taxon>
        <taxon>Actinomycetes</taxon>
        <taxon>Pseudonocardiales</taxon>
        <taxon>Pseudonocardiaceae</taxon>
        <taxon>Actinoalloteichus</taxon>
    </lineage>
</organism>
<feature type="transmembrane region" description="Helical" evidence="1">
    <location>
        <begin position="66"/>
        <end position="91"/>
    </location>
</feature>
<sequence>MFAAIRSELTKIVTLPGVWIFTGIILGLHVFVLAQPLDLSIEAIENMTPDGDVEVFIGLPQPAEEAVLGLLAGSSLQLSLLLPALAAVIAGQEFRSHQLASTLLATPRRGRLFAAKVLAATLCLLLVAVLIAGISTAFTYVVIRDWNPSLLISAEALLINGSFLAFAVLFALVGLAVTIAARSTLVGVVVTVALIALTMTQALTSIAPALDALTPLSAGRNLLLDPGINELTAGPMHGLIVLVCWAAAAIGVAGVAIARRDAR</sequence>
<feature type="transmembrane region" description="Helical" evidence="1">
    <location>
        <begin position="163"/>
        <end position="181"/>
    </location>
</feature>
<dbReference type="KEGG" id="acad:UA74_15270"/>
<protein>
    <submittedName>
        <fullName evidence="2">ABC-2 family transporter protein</fullName>
    </submittedName>
</protein>